<keyword evidence="5" id="KW-1185">Reference proteome</keyword>
<dbReference type="PANTHER" id="PTHR33375">
    <property type="entry name" value="CHROMOSOME-PARTITIONING PROTEIN PARB-RELATED"/>
    <property type="match status" value="1"/>
</dbReference>
<dbReference type="Pfam" id="PF02195">
    <property type="entry name" value="ParB_N"/>
    <property type="match status" value="1"/>
</dbReference>
<dbReference type="Gene3D" id="3.90.1530.30">
    <property type="match status" value="1"/>
</dbReference>
<dbReference type="SUPFAM" id="SSF110849">
    <property type="entry name" value="ParB/Sulfiredoxin"/>
    <property type="match status" value="1"/>
</dbReference>
<feature type="region of interest" description="Disordered" evidence="2">
    <location>
        <begin position="333"/>
        <end position="370"/>
    </location>
</feature>
<dbReference type="Proteomes" id="UP001596104">
    <property type="component" value="Unassembled WGS sequence"/>
</dbReference>
<comment type="similarity">
    <text evidence="1">Belongs to the ParB family.</text>
</comment>
<accession>A0ABW0H371</accession>
<dbReference type="SUPFAM" id="SSF109709">
    <property type="entry name" value="KorB DNA-binding domain-like"/>
    <property type="match status" value="1"/>
</dbReference>
<evidence type="ECO:0000259" key="3">
    <source>
        <dbReference type="SMART" id="SM00470"/>
    </source>
</evidence>
<dbReference type="EMBL" id="JBHSLV010000007">
    <property type="protein sequence ID" value="MFC5391657.1"/>
    <property type="molecule type" value="Genomic_DNA"/>
</dbReference>
<evidence type="ECO:0000256" key="1">
    <source>
        <dbReference type="ARBA" id="ARBA00006295"/>
    </source>
</evidence>
<feature type="domain" description="ParB-like N-terminal" evidence="3">
    <location>
        <begin position="6"/>
        <end position="100"/>
    </location>
</feature>
<gene>
    <name evidence="4" type="ORF">ACFPPC_03260</name>
</gene>
<evidence type="ECO:0000313" key="5">
    <source>
        <dbReference type="Proteomes" id="UP001596104"/>
    </source>
</evidence>
<proteinExistence type="inferred from homology"/>
<dbReference type="InterPro" id="IPR003115">
    <property type="entry name" value="ParB_N"/>
</dbReference>
<dbReference type="Gene3D" id="1.10.10.2830">
    <property type="match status" value="1"/>
</dbReference>
<dbReference type="CDD" id="cd16406">
    <property type="entry name" value="ParB_N_like"/>
    <property type="match status" value="1"/>
</dbReference>
<sequence length="688" mass="74018">MDREIREFWPHDLVLSPLNCRQDDDDISELKASIAHRGVLQPLIGRLRPDDTAEIVAGGRRMRCAKELFDEGLHREKVRVILIEEGDDADAYEISIAENVTARPLHPVVEFEAFAALAERGRSPEEIAAHFGITVRQAQQRLALGQLHPDVRKAWHEGRITAEAARAFTLAEPAEQAAYLAGAGQNDLRPLAIRDHFAKESVPATTPLARFVGVTDYLEAGGTLVPDLFAEHRDFADGKLLRSLAESILAYEAERVKDVEGWAEVLHGDAAKDRFIWQRLLKPPEPDGHYDEDPDQAAWLSLPAEDRAKAVAVLEISEEGQLRILRGFIKGAASKPAPHKPERTALTKAPTPAPDPQPDLPQPAEPAPEAEQAKLPVAVFDQLAVAATSAAAHVLAGEPRIAYAALIASQVSRGGPVRLSNDGLREGPGLGWPEVEDGGAAFGEAFRTCLSLPPDRLTSLAARVIARSLDFTAKAVARGIDPAAVQDLRCSLPAASHRKALVAAFDASAYFAAAPKEFALAALAECGAANLAAVKLTKAEAAEHAARLAGEQGWLPPLLRGEIFEATAPLSRISDIEEAIVQQHMSVAQAALKAWGFDVDQVERETAEERAAIEDAGLAAEPYPPVGHIANPETYASLKAPALRRELKNRGVTAPFGATREALIDLLTETPLRSPDPAALTEEATDVV</sequence>
<dbReference type="NCBIfam" id="TIGR00180">
    <property type="entry name" value="parB_part"/>
    <property type="match status" value="1"/>
</dbReference>
<dbReference type="PANTHER" id="PTHR33375:SF7">
    <property type="entry name" value="CHROMOSOME 2-PARTITIONING PROTEIN PARB-RELATED"/>
    <property type="match status" value="1"/>
</dbReference>
<feature type="compositionally biased region" description="Pro residues" evidence="2">
    <location>
        <begin position="351"/>
        <end position="366"/>
    </location>
</feature>
<evidence type="ECO:0000313" key="4">
    <source>
        <dbReference type="EMBL" id="MFC5391657.1"/>
    </source>
</evidence>
<reference evidence="5" key="1">
    <citation type="journal article" date="2019" name="Int. J. Syst. Evol. Microbiol.">
        <title>The Global Catalogue of Microorganisms (GCM) 10K type strain sequencing project: providing services to taxonomists for standard genome sequencing and annotation.</title>
        <authorList>
            <consortium name="The Broad Institute Genomics Platform"/>
            <consortium name="The Broad Institute Genome Sequencing Center for Infectious Disease"/>
            <person name="Wu L."/>
            <person name="Ma J."/>
        </authorList>
    </citation>
    <scope>NUCLEOTIDE SEQUENCE [LARGE SCALE GENOMIC DNA]</scope>
    <source>
        <strain evidence="5">CGMCC 1.16326</strain>
    </source>
</reference>
<dbReference type="InterPro" id="IPR050336">
    <property type="entry name" value="Chromosome_partition/occlusion"/>
</dbReference>
<dbReference type="SMART" id="SM00470">
    <property type="entry name" value="ParB"/>
    <property type="match status" value="1"/>
</dbReference>
<dbReference type="InterPro" id="IPR004437">
    <property type="entry name" value="ParB/RepB/Spo0J"/>
</dbReference>
<name>A0ABW0H371_9HYPH</name>
<dbReference type="RefSeq" id="WP_377006466.1">
    <property type="nucleotide sequence ID" value="NZ_JBHSLV010000007.1"/>
</dbReference>
<evidence type="ECO:0000256" key="2">
    <source>
        <dbReference type="SAM" id="MobiDB-lite"/>
    </source>
</evidence>
<organism evidence="4 5">
    <name type="scientific">Bosea vestrisii</name>
    <dbReference type="NCBI Taxonomy" id="151416"/>
    <lineage>
        <taxon>Bacteria</taxon>
        <taxon>Pseudomonadati</taxon>
        <taxon>Pseudomonadota</taxon>
        <taxon>Alphaproteobacteria</taxon>
        <taxon>Hyphomicrobiales</taxon>
        <taxon>Boseaceae</taxon>
        <taxon>Bosea</taxon>
    </lineage>
</organism>
<dbReference type="InterPro" id="IPR036086">
    <property type="entry name" value="ParB/Sulfiredoxin_sf"/>
</dbReference>
<protein>
    <submittedName>
        <fullName evidence="4">ParB/RepB/Spo0J family partition protein</fullName>
    </submittedName>
</protein>
<comment type="caution">
    <text evidence="4">The sequence shown here is derived from an EMBL/GenBank/DDBJ whole genome shotgun (WGS) entry which is preliminary data.</text>
</comment>